<dbReference type="GO" id="GO:0005739">
    <property type="term" value="C:mitochondrion"/>
    <property type="evidence" value="ECO:0007669"/>
    <property type="project" value="GOC"/>
</dbReference>
<dbReference type="InterPro" id="IPR052814">
    <property type="entry name" value="Peroxisomal_DnaJ"/>
</dbReference>
<dbReference type="OrthoDB" id="552049at2759"/>
<sequence>MKLVRKKKWSCSKVPSGLEEGLNSTQIEIKKAYRKKAIIHHPDKNPNDPLAAQKFQEIGEAYQVLSDSNLRKRYDLYGKEDAVPKEGFEDPNEFFATIFGGEAFVDYIGELTMLKELTKSAEIHSQYESKEAEDIDETTNTTSSGAATATNADANENIKKQNLLAISLSEYDFEKDVNEKLSSNEFKNLTSEELELKKQEFIKQKKKELEIKKQEELDKYNEQIRKEKLEREKKLAQTLITKISLWTETDKKDDVTKSFINIISENANELKMESFGIEILHTIGNIYYNKGDIFMKNHKFLGIGGMWGSMKLKMNVVGDTFRTISSALDAQKTLEELDRLKEKREKLLQKQQNLGNNGNIDSKTKPETSQTIGKDTKDTKEEEEEEEEKIPTEEEIAELEQYLIGQILASAWNASRFEISSTLKNVCDLILEDKTVDINKRKERAMALKYMGQVFMSVERTKSEDEEVRVFEELVADATTRKNRKKHEK</sequence>
<dbReference type="STRING" id="669874.A0A1E4TQQ4"/>
<feature type="region of interest" description="Disordered" evidence="3">
    <location>
        <begin position="128"/>
        <end position="153"/>
    </location>
</feature>
<evidence type="ECO:0000313" key="5">
    <source>
        <dbReference type="EMBL" id="ODV94049.1"/>
    </source>
</evidence>
<dbReference type="InterPro" id="IPR026894">
    <property type="entry name" value="DnaJ_X"/>
</dbReference>
<evidence type="ECO:0000256" key="2">
    <source>
        <dbReference type="SAM" id="Coils"/>
    </source>
</evidence>
<evidence type="ECO:0000256" key="3">
    <source>
        <dbReference type="SAM" id="MobiDB-lite"/>
    </source>
</evidence>
<dbReference type="PROSITE" id="PS00636">
    <property type="entry name" value="DNAJ_1"/>
    <property type="match status" value="1"/>
</dbReference>
<evidence type="ECO:0000313" key="6">
    <source>
        <dbReference type="Proteomes" id="UP000094236"/>
    </source>
</evidence>
<keyword evidence="6" id="KW-1185">Reference proteome</keyword>
<dbReference type="SUPFAM" id="SSF46565">
    <property type="entry name" value="Chaperone J-domain"/>
    <property type="match status" value="1"/>
</dbReference>
<dbReference type="EMBL" id="KV454016">
    <property type="protein sequence ID" value="ODV94049.1"/>
    <property type="molecule type" value="Genomic_DNA"/>
</dbReference>
<protein>
    <recommendedName>
        <fullName evidence="4">J domain-containing protein</fullName>
    </recommendedName>
</protein>
<feature type="compositionally biased region" description="Acidic residues" evidence="3">
    <location>
        <begin position="381"/>
        <end position="392"/>
    </location>
</feature>
<dbReference type="PROSITE" id="PS50076">
    <property type="entry name" value="DNAJ_2"/>
    <property type="match status" value="1"/>
</dbReference>
<dbReference type="PRINTS" id="PR00625">
    <property type="entry name" value="JDOMAIN"/>
</dbReference>
<feature type="region of interest" description="Disordered" evidence="3">
    <location>
        <begin position="351"/>
        <end position="392"/>
    </location>
</feature>
<keyword evidence="2" id="KW-0175">Coiled coil</keyword>
<feature type="domain" description="J" evidence="4">
    <location>
        <begin position="7"/>
        <end position="78"/>
    </location>
</feature>
<dbReference type="InterPro" id="IPR036869">
    <property type="entry name" value="J_dom_sf"/>
</dbReference>
<dbReference type="Proteomes" id="UP000094236">
    <property type="component" value="Unassembled WGS sequence"/>
</dbReference>
<evidence type="ECO:0000256" key="1">
    <source>
        <dbReference type="ARBA" id="ARBA00023186"/>
    </source>
</evidence>
<dbReference type="GO" id="GO:0006626">
    <property type="term" value="P:protein targeting to mitochondrion"/>
    <property type="evidence" value="ECO:0007669"/>
    <property type="project" value="EnsemblFungi"/>
</dbReference>
<keyword evidence="1" id="KW-0143">Chaperone</keyword>
<dbReference type="CDD" id="cd06257">
    <property type="entry name" value="DnaJ"/>
    <property type="match status" value="1"/>
</dbReference>
<reference evidence="6" key="1">
    <citation type="submission" date="2016-05" db="EMBL/GenBank/DDBJ databases">
        <title>Comparative genomics of biotechnologically important yeasts.</title>
        <authorList>
            <consortium name="DOE Joint Genome Institute"/>
            <person name="Riley R."/>
            <person name="Haridas S."/>
            <person name="Wolfe K.H."/>
            <person name="Lopes M.R."/>
            <person name="Hittinger C.T."/>
            <person name="Goker M."/>
            <person name="Salamov A."/>
            <person name="Wisecaver J."/>
            <person name="Long T.M."/>
            <person name="Aerts A.L."/>
            <person name="Barry K."/>
            <person name="Choi C."/>
            <person name="Clum A."/>
            <person name="Coughlan A.Y."/>
            <person name="Deshpande S."/>
            <person name="Douglass A.P."/>
            <person name="Hanson S.J."/>
            <person name="Klenk H.-P."/>
            <person name="Labutti K."/>
            <person name="Lapidus A."/>
            <person name="Lindquist E."/>
            <person name="Lipzen A."/>
            <person name="Meier-Kolthoff J.P."/>
            <person name="Ohm R.A."/>
            <person name="Otillar R.P."/>
            <person name="Pangilinan J."/>
            <person name="Peng Y."/>
            <person name="Rokas A."/>
            <person name="Rosa C.A."/>
            <person name="Scheuner C."/>
            <person name="Sibirny A.A."/>
            <person name="Slot J.C."/>
            <person name="Stielow J.B."/>
            <person name="Sun H."/>
            <person name="Kurtzman C.P."/>
            <person name="Blackwell M."/>
            <person name="Grigoriev I.V."/>
            <person name="Jeffries T.W."/>
        </authorList>
    </citation>
    <scope>NUCLEOTIDE SEQUENCE [LARGE SCALE GENOMIC DNA]</scope>
    <source>
        <strain evidence="6">NRRL Y-2460</strain>
    </source>
</reference>
<organism evidence="5 6">
    <name type="scientific">Pachysolen tannophilus NRRL Y-2460</name>
    <dbReference type="NCBI Taxonomy" id="669874"/>
    <lineage>
        <taxon>Eukaryota</taxon>
        <taxon>Fungi</taxon>
        <taxon>Dikarya</taxon>
        <taxon>Ascomycota</taxon>
        <taxon>Saccharomycotina</taxon>
        <taxon>Pichiomycetes</taxon>
        <taxon>Pachysolenaceae</taxon>
        <taxon>Pachysolen</taxon>
    </lineage>
</organism>
<dbReference type="Gene3D" id="1.10.287.110">
    <property type="entry name" value="DnaJ domain"/>
    <property type="match status" value="1"/>
</dbReference>
<dbReference type="InterPro" id="IPR001623">
    <property type="entry name" value="DnaJ_domain"/>
</dbReference>
<dbReference type="GO" id="GO:0045040">
    <property type="term" value="P:protein insertion into mitochondrial outer membrane"/>
    <property type="evidence" value="ECO:0007669"/>
    <property type="project" value="EnsemblFungi"/>
</dbReference>
<dbReference type="Pfam" id="PF14308">
    <property type="entry name" value="DnaJ-X"/>
    <property type="match status" value="1"/>
</dbReference>
<feature type="compositionally biased region" description="Low complexity" evidence="3">
    <location>
        <begin position="138"/>
        <end position="153"/>
    </location>
</feature>
<accession>A0A1E4TQQ4</accession>
<dbReference type="FunFam" id="1.10.287.110:FF:000028">
    <property type="entry name" value="DnaJ domain protein"/>
    <property type="match status" value="1"/>
</dbReference>
<dbReference type="GO" id="GO:0016558">
    <property type="term" value="P:protein import into peroxisome matrix"/>
    <property type="evidence" value="ECO:0007669"/>
    <property type="project" value="EnsemblFungi"/>
</dbReference>
<name>A0A1E4TQQ4_PACTA</name>
<dbReference type="Pfam" id="PF00226">
    <property type="entry name" value="DnaJ"/>
    <property type="match status" value="1"/>
</dbReference>
<gene>
    <name evidence="5" type="ORF">PACTADRAFT_4006</name>
</gene>
<dbReference type="SMART" id="SM00271">
    <property type="entry name" value="DnaJ"/>
    <property type="match status" value="1"/>
</dbReference>
<evidence type="ECO:0000259" key="4">
    <source>
        <dbReference type="PROSITE" id="PS50076"/>
    </source>
</evidence>
<dbReference type="PANTHER" id="PTHR45006:SF1">
    <property type="entry name" value="DNAJ-LIKE PROTEIN 1"/>
    <property type="match status" value="1"/>
</dbReference>
<dbReference type="AlphaFoldDB" id="A0A1E4TQQ4"/>
<dbReference type="GO" id="GO:0005829">
    <property type="term" value="C:cytosol"/>
    <property type="evidence" value="ECO:0007669"/>
    <property type="project" value="EnsemblFungi"/>
</dbReference>
<dbReference type="InterPro" id="IPR018253">
    <property type="entry name" value="DnaJ_domain_CS"/>
</dbReference>
<proteinExistence type="predicted"/>
<dbReference type="PANTHER" id="PTHR45006">
    <property type="entry name" value="DNAJ-LIKE PROTEIN 1"/>
    <property type="match status" value="1"/>
</dbReference>
<feature type="coiled-coil region" evidence="2">
    <location>
        <begin position="199"/>
        <end position="237"/>
    </location>
</feature>